<reference evidence="3 4" key="1">
    <citation type="submission" date="2020-07" db="EMBL/GenBank/DDBJ databases">
        <title>Sequencing the genomes of 1000 actinobacteria strains.</title>
        <authorList>
            <person name="Klenk H.-P."/>
        </authorList>
    </citation>
    <scope>NUCLEOTIDE SEQUENCE [LARGE SCALE GENOMIC DNA]</scope>
    <source>
        <strain evidence="3 4">DSM 22083</strain>
    </source>
</reference>
<proteinExistence type="predicted"/>
<sequence>MTDGPRPGSLPAFTRRSFTALVLGAASVPALGACMRADPNADGDGGDVGSSNPDGAFHAAYPYVMPPTGHFNFTPGLTQAVALGIYREFTLPAGAMWDWAAQEWLYLLAESHQFDEQKFTYKLKSGLTWSDDSPITIKDVEMTFWLRWLMNQQEWPMISGLEATGDDTVEFTLTAPSTVLDRRILKAAILPASVYGRFGEEAKALFAAKKATDSTEANALREEVSAWRPKDNATEVLSSGPFHWDIDSMTDARLTLTKRDSGLLADQVEFKTIHIYNGETNDITPLVLDGTIDYATHGFPVSTQKNWESDGKHRTLKPAVYAGMSILFGNNRHPEFKDARFRQAIAHAVDRAEAGLISLDASAKVSETMSGMPSLLDERWLDDETKAKLNPYPFDQDKAAALLEEAGWKRSNNAWAKPDGKPAEYQFTFPSDYADYPPSAQYYAEKLTAFGIKVALDGIESPNMTDRIYQSRFDLATASWGGQEVHPHYAYSTAFINDNEPIARNQGGRGMDFDLKRNVPGVGQVDIQDLVIRSGQGLNEDEQRALIQQLAIIFNHELPRLPAWERFGNNPAQEGPRVKEFPADDDPIWQSAAYIDNPVVMSLYRGTIVPS</sequence>
<dbReference type="Gene3D" id="3.40.190.10">
    <property type="entry name" value="Periplasmic binding protein-like II"/>
    <property type="match status" value="1"/>
</dbReference>
<dbReference type="RefSeq" id="WP_179752110.1">
    <property type="nucleotide sequence ID" value="NZ_JACCBU010000001.1"/>
</dbReference>
<organism evidence="3 4">
    <name type="scientific">Microlunatus parietis</name>
    <dbReference type="NCBI Taxonomy" id="682979"/>
    <lineage>
        <taxon>Bacteria</taxon>
        <taxon>Bacillati</taxon>
        <taxon>Actinomycetota</taxon>
        <taxon>Actinomycetes</taxon>
        <taxon>Propionibacteriales</taxon>
        <taxon>Propionibacteriaceae</taxon>
        <taxon>Microlunatus</taxon>
    </lineage>
</organism>
<dbReference type="EMBL" id="JACCBU010000001">
    <property type="protein sequence ID" value="NYE71752.1"/>
    <property type="molecule type" value="Genomic_DNA"/>
</dbReference>
<evidence type="ECO:0000313" key="4">
    <source>
        <dbReference type="Proteomes" id="UP000569914"/>
    </source>
</evidence>
<dbReference type="Proteomes" id="UP000569914">
    <property type="component" value="Unassembled WGS sequence"/>
</dbReference>
<dbReference type="InterPro" id="IPR000914">
    <property type="entry name" value="SBP_5_dom"/>
</dbReference>
<feature type="signal peptide" evidence="1">
    <location>
        <begin position="1"/>
        <end position="32"/>
    </location>
</feature>
<dbReference type="SUPFAM" id="SSF53850">
    <property type="entry name" value="Periplasmic binding protein-like II"/>
    <property type="match status" value="1"/>
</dbReference>
<feature type="domain" description="Solute-binding protein family 5" evidence="2">
    <location>
        <begin position="107"/>
        <end position="498"/>
    </location>
</feature>
<keyword evidence="4" id="KW-1185">Reference proteome</keyword>
<name>A0A7Y9I7R6_9ACTN</name>
<dbReference type="GO" id="GO:1904680">
    <property type="term" value="F:peptide transmembrane transporter activity"/>
    <property type="evidence" value="ECO:0007669"/>
    <property type="project" value="TreeGrafter"/>
</dbReference>
<accession>A0A7Y9I7R6</accession>
<dbReference type="Gene3D" id="3.10.105.10">
    <property type="entry name" value="Dipeptide-binding Protein, Domain 3"/>
    <property type="match status" value="1"/>
</dbReference>
<protein>
    <submittedName>
        <fullName evidence="3">Peptide/nickel transport system substrate-binding protein</fullName>
    </submittedName>
</protein>
<comment type="caution">
    <text evidence="3">The sequence shown here is derived from an EMBL/GenBank/DDBJ whole genome shotgun (WGS) entry which is preliminary data.</text>
</comment>
<dbReference type="PROSITE" id="PS51257">
    <property type="entry name" value="PROKAR_LIPOPROTEIN"/>
    <property type="match status" value="1"/>
</dbReference>
<evidence type="ECO:0000256" key="1">
    <source>
        <dbReference type="SAM" id="SignalP"/>
    </source>
</evidence>
<feature type="chain" id="PRO_5031258127" evidence="1">
    <location>
        <begin position="33"/>
        <end position="611"/>
    </location>
</feature>
<keyword evidence="1" id="KW-0732">Signal</keyword>
<gene>
    <name evidence="3" type="ORF">BKA15_003081</name>
</gene>
<dbReference type="Pfam" id="PF00496">
    <property type="entry name" value="SBP_bac_5"/>
    <property type="match status" value="1"/>
</dbReference>
<dbReference type="PANTHER" id="PTHR30290">
    <property type="entry name" value="PERIPLASMIC BINDING COMPONENT OF ABC TRANSPORTER"/>
    <property type="match status" value="1"/>
</dbReference>
<dbReference type="InterPro" id="IPR039424">
    <property type="entry name" value="SBP_5"/>
</dbReference>
<evidence type="ECO:0000313" key="3">
    <source>
        <dbReference type="EMBL" id="NYE71752.1"/>
    </source>
</evidence>
<dbReference type="AlphaFoldDB" id="A0A7Y9I7R6"/>
<evidence type="ECO:0000259" key="2">
    <source>
        <dbReference type="Pfam" id="PF00496"/>
    </source>
</evidence>
<dbReference type="GO" id="GO:0015833">
    <property type="term" value="P:peptide transport"/>
    <property type="evidence" value="ECO:0007669"/>
    <property type="project" value="TreeGrafter"/>
</dbReference>